<proteinExistence type="predicted"/>
<evidence type="ECO:0000313" key="2">
    <source>
        <dbReference type="EMBL" id="EHY31747.1"/>
    </source>
</evidence>
<feature type="compositionally biased region" description="Basic and acidic residues" evidence="1">
    <location>
        <begin position="14"/>
        <end position="27"/>
    </location>
</feature>
<dbReference type="AlphaFoldDB" id="H3KDQ2"/>
<reference evidence="2 3" key="1">
    <citation type="submission" date="2011-11" db="EMBL/GenBank/DDBJ databases">
        <authorList>
            <person name="Weinstock G."/>
            <person name="Sodergren E."/>
            <person name="Clifton S."/>
            <person name="Fulton L."/>
            <person name="Fulton B."/>
            <person name="Courtney L."/>
            <person name="Fronick C."/>
            <person name="Harrison M."/>
            <person name="Strong C."/>
            <person name="Farmer C."/>
            <person name="Delahaunty K."/>
            <person name="Markovic C."/>
            <person name="Hall O."/>
            <person name="Minx P."/>
            <person name="Tomlinson C."/>
            <person name="Mitreva M."/>
            <person name="Hou S."/>
            <person name="Chen J."/>
            <person name="Wollam A."/>
            <person name="Pepin K.H."/>
            <person name="Johnson M."/>
            <person name="Bhonagiri V."/>
            <person name="Zhang X."/>
            <person name="Suruliraj S."/>
            <person name="Warren W."/>
            <person name="Chinwalla A."/>
            <person name="Mardis E.R."/>
            <person name="Wilson R.K."/>
        </authorList>
    </citation>
    <scope>NUCLEOTIDE SEQUENCE [LARGE SCALE GENOMIC DNA]</scope>
    <source>
        <strain evidence="2 3">YIT 11816</strain>
    </source>
</reference>
<keyword evidence="3" id="KW-1185">Reference proteome</keyword>
<gene>
    <name evidence="2" type="ORF">HMPREF9440_00863</name>
</gene>
<dbReference type="EMBL" id="AFBQ01000119">
    <property type="protein sequence ID" value="EHY31747.1"/>
    <property type="molecule type" value="Genomic_DNA"/>
</dbReference>
<name>H3KDQ2_9BURK</name>
<sequence length="54" mass="6245">MKNVRSGRGSPARPPRETRTTPNEHDISDNAMILRTNNKPSRATTSLRWWWPLS</sequence>
<evidence type="ECO:0000313" key="3">
    <source>
        <dbReference type="Proteomes" id="UP000004956"/>
    </source>
</evidence>
<evidence type="ECO:0000256" key="1">
    <source>
        <dbReference type="SAM" id="MobiDB-lite"/>
    </source>
</evidence>
<dbReference type="Proteomes" id="UP000004956">
    <property type="component" value="Unassembled WGS sequence"/>
</dbReference>
<organism evidence="2 3">
    <name type="scientific">Sutterella parvirubra YIT 11816</name>
    <dbReference type="NCBI Taxonomy" id="762967"/>
    <lineage>
        <taxon>Bacteria</taxon>
        <taxon>Pseudomonadati</taxon>
        <taxon>Pseudomonadota</taxon>
        <taxon>Betaproteobacteria</taxon>
        <taxon>Burkholderiales</taxon>
        <taxon>Sutterellaceae</taxon>
        <taxon>Sutterella</taxon>
    </lineage>
</organism>
<protein>
    <submittedName>
        <fullName evidence="2">Uncharacterized protein</fullName>
    </submittedName>
</protein>
<feature type="compositionally biased region" description="Low complexity" evidence="1">
    <location>
        <begin position="1"/>
        <end position="11"/>
    </location>
</feature>
<feature type="region of interest" description="Disordered" evidence="1">
    <location>
        <begin position="1"/>
        <end position="27"/>
    </location>
</feature>
<accession>H3KDQ2</accession>
<dbReference type="HOGENOM" id="CLU_3048729_0_0_4"/>
<comment type="caution">
    <text evidence="2">The sequence shown here is derived from an EMBL/GenBank/DDBJ whole genome shotgun (WGS) entry which is preliminary data.</text>
</comment>